<proteinExistence type="predicted"/>
<dbReference type="Proteomes" id="UP000035100">
    <property type="component" value="Unassembled WGS sequence"/>
</dbReference>
<evidence type="ECO:0000313" key="2">
    <source>
        <dbReference type="Proteomes" id="UP000035100"/>
    </source>
</evidence>
<keyword evidence="2" id="KW-1185">Reference proteome</keyword>
<dbReference type="EMBL" id="AONG01000019">
    <property type="protein sequence ID" value="KIQ67797.1"/>
    <property type="molecule type" value="Genomic_DNA"/>
</dbReference>
<comment type="caution">
    <text evidence="1">The sequence shown here is derived from an EMBL/GenBank/DDBJ whole genome shotgun (WGS) entry which is preliminary data.</text>
</comment>
<name>A0A0D0Q5N1_9RHOB</name>
<organism evidence="1 2">
    <name type="scientific">Wenxinia marina DSM 24838</name>
    <dbReference type="NCBI Taxonomy" id="1123501"/>
    <lineage>
        <taxon>Bacteria</taxon>
        <taxon>Pseudomonadati</taxon>
        <taxon>Pseudomonadota</taxon>
        <taxon>Alphaproteobacteria</taxon>
        <taxon>Rhodobacterales</taxon>
        <taxon>Roseobacteraceae</taxon>
        <taxon>Wenxinia</taxon>
    </lineage>
</organism>
<gene>
    <name evidence="1" type="ORF">Wenmar_03526</name>
</gene>
<dbReference type="STRING" id="1123501.Wenmar_03526"/>
<dbReference type="RefSeq" id="WP_018302016.1">
    <property type="nucleotide sequence ID" value="NZ_KB902281.1"/>
</dbReference>
<protein>
    <submittedName>
        <fullName evidence="1">Uncharacterized protein</fullName>
    </submittedName>
</protein>
<reference evidence="1 2" key="1">
    <citation type="submission" date="2013-01" db="EMBL/GenBank/DDBJ databases">
        <authorList>
            <person name="Fiebig A."/>
            <person name="Goeker M."/>
            <person name="Klenk H.-P.P."/>
        </authorList>
    </citation>
    <scope>NUCLEOTIDE SEQUENCE [LARGE SCALE GENOMIC DNA]</scope>
    <source>
        <strain evidence="1 2">DSM 24838</strain>
    </source>
</reference>
<dbReference type="AlphaFoldDB" id="A0A0D0Q5N1"/>
<evidence type="ECO:0000313" key="1">
    <source>
        <dbReference type="EMBL" id="KIQ67797.1"/>
    </source>
</evidence>
<sequence length="58" mass="6555">MTIRICANPLEARLIERDGLGWGLDYACGCLDAVTDGARRQRRRLVRRLIDAVARRTA</sequence>
<accession>A0A0D0Q5N1</accession>